<comment type="caution">
    <text evidence="2">The sequence shown here is derived from an EMBL/GenBank/DDBJ whole genome shotgun (WGS) entry which is preliminary data.</text>
</comment>
<feature type="region of interest" description="Disordered" evidence="1">
    <location>
        <begin position="1"/>
        <end position="108"/>
    </location>
</feature>
<accession>A0AB37WLH4</accession>
<feature type="compositionally biased region" description="Polar residues" evidence="1">
    <location>
        <begin position="90"/>
        <end position="99"/>
    </location>
</feature>
<protein>
    <submittedName>
        <fullName evidence="2">Uncharacterized protein</fullName>
    </submittedName>
</protein>
<evidence type="ECO:0000313" key="3">
    <source>
        <dbReference type="Proteomes" id="UP000292340"/>
    </source>
</evidence>
<evidence type="ECO:0000256" key="1">
    <source>
        <dbReference type="SAM" id="MobiDB-lite"/>
    </source>
</evidence>
<name>A0AB37WLH4_9PLEO</name>
<dbReference type="Proteomes" id="UP000292340">
    <property type="component" value="Unassembled WGS sequence"/>
</dbReference>
<proteinExistence type="predicted"/>
<gene>
    <name evidence="2" type="ORF">AA0115_g4013</name>
</gene>
<feature type="compositionally biased region" description="Basic and acidic residues" evidence="1">
    <location>
        <begin position="17"/>
        <end position="31"/>
    </location>
</feature>
<reference evidence="2" key="2">
    <citation type="journal article" date="2019" name="bioRxiv">
        <title>Genomics, evolutionary history and diagnostics of the Alternaria alternata species group including apple and Asian pear pathotypes.</title>
        <authorList>
            <person name="Armitage A.D."/>
            <person name="Cockerton H.M."/>
            <person name="Sreenivasaprasad S."/>
            <person name="Woodhall J.W."/>
            <person name="Lane C.R."/>
            <person name="Harrison R.J."/>
            <person name="Clarkson J.P."/>
        </authorList>
    </citation>
    <scope>NUCLEOTIDE SEQUENCE</scope>
    <source>
        <strain evidence="2">FERA 1164</strain>
    </source>
</reference>
<sequence length="137" mass="15353">MVNDAAQKVLGMNSDSTIRDRTELGRKEKIKAVSKSSPRQRRVVVDSDDEEDDTLSARSSPSSEKIGKRKRSVIPPPSNTKRQKDGFLSSADSNNGQNVRKSKRSRHDLNAELEDLGINMEGWTASEDASRTLRRRK</sequence>
<reference evidence="2" key="1">
    <citation type="submission" date="2017-10" db="EMBL/GenBank/DDBJ databases">
        <authorList>
            <person name="Armitage A.D."/>
            <person name="Barbara D.J."/>
            <person name="Woodhall J.W."/>
            <person name="Sreenivasaprasad S."/>
            <person name="Lane C.R."/>
            <person name="Clarkson J.P."/>
            <person name="Harrison R.J."/>
        </authorList>
    </citation>
    <scope>NUCLEOTIDE SEQUENCE</scope>
    <source>
        <strain evidence="2">FERA 1164</strain>
    </source>
</reference>
<evidence type="ECO:0000313" key="2">
    <source>
        <dbReference type="EMBL" id="RYN31604.1"/>
    </source>
</evidence>
<dbReference type="AlphaFoldDB" id="A0AB37WLH4"/>
<dbReference type="EMBL" id="PDXB01000008">
    <property type="protein sequence ID" value="RYN31604.1"/>
    <property type="molecule type" value="Genomic_DNA"/>
</dbReference>
<organism evidence="2 3">
    <name type="scientific">Alternaria tenuissima</name>
    <dbReference type="NCBI Taxonomy" id="119927"/>
    <lineage>
        <taxon>Eukaryota</taxon>
        <taxon>Fungi</taxon>
        <taxon>Dikarya</taxon>
        <taxon>Ascomycota</taxon>
        <taxon>Pezizomycotina</taxon>
        <taxon>Dothideomycetes</taxon>
        <taxon>Pleosporomycetidae</taxon>
        <taxon>Pleosporales</taxon>
        <taxon>Pleosporineae</taxon>
        <taxon>Pleosporaceae</taxon>
        <taxon>Alternaria</taxon>
        <taxon>Alternaria sect. Alternaria</taxon>
        <taxon>Alternaria alternata complex</taxon>
    </lineage>
</organism>